<dbReference type="EMBL" id="LR796386">
    <property type="protein sequence ID" value="CAB4141078.1"/>
    <property type="molecule type" value="Genomic_DNA"/>
</dbReference>
<protein>
    <submittedName>
        <fullName evidence="1">Uncharacterized protein</fullName>
    </submittedName>
</protein>
<evidence type="ECO:0000313" key="1">
    <source>
        <dbReference type="EMBL" id="CAB4141078.1"/>
    </source>
</evidence>
<gene>
    <name evidence="1" type="ORF">UFOVP413_34</name>
</gene>
<proteinExistence type="predicted"/>
<organism evidence="1">
    <name type="scientific">uncultured Caudovirales phage</name>
    <dbReference type="NCBI Taxonomy" id="2100421"/>
    <lineage>
        <taxon>Viruses</taxon>
        <taxon>Duplodnaviria</taxon>
        <taxon>Heunggongvirae</taxon>
        <taxon>Uroviricota</taxon>
        <taxon>Caudoviricetes</taxon>
        <taxon>Peduoviridae</taxon>
        <taxon>Maltschvirus</taxon>
        <taxon>Maltschvirus maltsch</taxon>
    </lineage>
</organism>
<sequence>MAIVLNSGYFLPTAKYGNAQNVSIGASSVQSTVIGTAGQTPNRLIRLCATTNCRIAIGTNPTASATSTLLPANAIEYCELTPGERFAVIQDSAAGTLSITECVL</sequence>
<name>A0A6J5M365_9CAUD</name>
<reference evidence="1" key="1">
    <citation type="submission" date="2020-04" db="EMBL/GenBank/DDBJ databases">
        <authorList>
            <person name="Chiriac C."/>
            <person name="Salcher M."/>
            <person name="Ghai R."/>
            <person name="Kavagutti S V."/>
        </authorList>
    </citation>
    <scope>NUCLEOTIDE SEQUENCE</scope>
</reference>
<accession>A0A6J5M365</accession>